<evidence type="ECO:0000256" key="3">
    <source>
        <dbReference type="ARBA" id="ARBA00022989"/>
    </source>
</evidence>
<evidence type="ECO:0000256" key="5">
    <source>
        <dbReference type="SAM" id="Phobius"/>
    </source>
</evidence>
<dbReference type="Proteomes" id="UP001070352">
    <property type="component" value="Unassembled WGS sequence"/>
</dbReference>
<evidence type="ECO:0000313" key="6">
    <source>
        <dbReference type="EMBL" id="MCY8123269.1"/>
    </source>
</evidence>
<dbReference type="AlphaFoldDB" id="A0A9Q4DSR6"/>
<proteinExistence type="predicted"/>
<keyword evidence="2 5" id="KW-0812">Transmembrane</keyword>
<feature type="transmembrane region" description="Helical" evidence="5">
    <location>
        <begin position="47"/>
        <end position="66"/>
    </location>
</feature>
<evidence type="ECO:0000256" key="2">
    <source>
        <dbReference type="ARBA" id="ARBA00022692"/>
    </source>
</evidence>
<gene>
    <name evidence="6" type="ORF">MOC45_22320</name>
</gene>
<comment type="subcellular location">
    <subcellularLocation>
        <location evidence="1">Membrane</location>
        <topology evidence="1">Multi-pass membrane protein</topology>
    </subcellularLocation>
</comment>
<accession>A0A9Q4DSR6</accession>
<evidence type="ECO:0000256" key="4">
    <source>
        <dbReference type="ARBA" id="ARBA00023136"/>
    </source>
</evidence>
<feature type="non-terminal residue" evidence="6">
    <location>
        <position position="97"/>
    </location>
</feature>
<dbReference type="InterPro" id="IPR050598">
    <property type="entry name" value="AminoAcid_Transporter"/>
</dbReference>
<dbReference type="Gene3D" id="1.20.1740.10">
    <property type="entry name" value="Amino acid/polyamine transporter I"/>
    <property type="match status" value="1"/>
</dbReference>
<dbReference type="InterPro" id="IPR002293">
    <property type="entry name" value="AA/rel_permease1"/>
</dbReference>
<protein>
    <submittedName>
        <fullName evidence="6">Amino acid permease</fullName>
    </submittedName>
</protein>
<name>A0A9Q4DSR6_BACSC</name>
<feature type="transmembrane region" description="Helical" evidence="5">
    <location>
        <begin position="12"/>
        <end position="32"/>
    </location>
</feature>
<keyword evidence="4 5" id="KW-0472">Membrane</keyword>
<dbReference type="EMBL" id="JALANJ010000076">
    <property type="protein sequence ID" value="MCY8123269.1"/>
    <property type="molecule type" value="Genomic_DNA"/>
</dbReference>
<evidence type="ECO:0000313" key="7">
    <source>
        <dbReference type="Proteomes" id="UP001070352"/>
    </source>
</evidence>
<comment type="caution">
    <text evidence="6">The sequence shown here is derived from an EMBL/GenBank/DDBJ whole genome shotgun (WGS) entry which is preliminary data.</text>
</comment>
<dbReference type="Pfam" id="PF13520">
    <property type="entry name" value="AA_permease_2"/>
    <property type="match status" value="1"/>
</dbReference>
<evidence type="ECO:0000256" key="1">
    <source>
        <dbReference type="ARBA" id="ARBA00004141"/>
    </source>
</evidence>
<dbReference type="GO" id="GO:0015179">
    <property type="term" value="F:L-amino acid transmembrane transporter activity"/>
    <property type="evidence" value="ECO:0007669"/>
    <property type="project" value="TreeGrafter"/>
</dbReference>
<reference evidence="6" key="1">
    <citation type="submission" date="2022-02" db="EMBL/GenBank/DDBJ databases">
        <title>Crop Bioprotection Bacillus Genome Sequencing.</title>
        <authorList>
            <person name="Dunlap C."/>
        </authorList>
    </citation>
    <scope>NUCLEOTIDE SEQUENCE</scope>
    <source>
        <strain evidence="6">M18B4</strain>
    </source>
</reference>
<organism evidence="6 7">
    <name type="scientific">Bacillus spizizenii</name>
    <name type="common">Bacillus subtilis subsp. spizizenii</name>
    <dbReference type="NCBI Taxonomy" id="96241"/>
    <lineage>
        <taxon>Bacteria</taxon>
        <taxon>Bacillati</taxon>
        <taxon>Bacillota</taxon>
        <taxon>Bacilli</taxon>
        <taxon>Bacillales</taxon>
        <taxon>Bacillaceae</taxon>
        <taxon>Bacillus</taxon>
    </lineage>
</organism>
<dbReference type="GO" id="GO:0016020">
    <property type="term" value="C:membrane"/>
    <property type="evidence" value="ECO:0007669"/>
    <property type="project" value="UniProtKB-SubCell"/>
</dbReference>
<dbReference type="PANTHER" id="PTHR11785:SF512">
    <property type="entry name" value="SOBREMESA, ISOFORM B"/>
    <property type="match status" value="1"/>
</dbReference>
<dbReference type="PANTHER" id="PTHR11785">
    <property type="entry name" value="AMINO ACID TRANSPORTER"/>
    <property type="match status" value="1"/>
</dbReference>
<sequence length="97" mass="10287">MHTEDNGLKKEIGLLFALTLVIGTIIGSGVFMKPGAVLAYSGDSKTALFAWLLGGILTLAGGLTIAEIGTQIPKTGGLYTYLEEVYGEFWGFLCGWV</sequence>
<keyword evidence="3 5" id="KW-1133">Transmembrane helix</keyword>